<evidence type="ECO:0000313" key="4">
    <source>
        <dbReference type="Proteomes" id="UP000006038"/>
    </source>
</evidence>
<keyword evidence="2" id="KW-0732">Signal</keyword>
<dbReference type="PANTHER" id="PTHR47652:SF3">
    <property type="entry name" value="MITOCHONDRIAL IMPORT INNER MEMBRANE TRANSLOCASE SUBUNIT TIM44"/>
    <property type="match status" value="1"/>
</dbReference>
<proteinExistence type="predicted"/>
<sequence length="198" mass="20347">MRRRLALAMMNVVAIGLVLSTLAAAGVWSPAPTPPTAGQHGGEHVVREGRRVVIVEYEREHPLYPGDSVKETHVLPADALDGGEGMGGLTDKAKGVASDAADKAAEAAEGGKEALSDAKESATGKVFGAVKRCKDRICGAARKAEDGAKEKASSVDSAWCRANCSRCTSAPWPTASASPSRRTCSAASGAPSPRAPRA</sequence>
<dbReference type="Gramene" id="OB04G20380.1">
    <property type="protein sequence ID" value="OB04G20380.1"/>
    <property type="gene ID" value="OB04G20380"/>
</dbReference>
<dbReference type="EnsemblPlants" id="OB04G20380.1">
    <property type="protein sequence ID" value="OB04G20380.1"/>
    <property type="gene ID" value="OB04G20380"/>
</dbReference>
<evidence type="ECO:0000256" key="1">
    <source>
        <dbReference type="SAM" id="MobiDB-lite"/>
    </source>
</evidence>
<name>J3LY13_ORYBR</name>
<organism evidence="3">
    <name type="scientific">Oryza brachyantha</name>
    <name type="common">malo sina</name>
    <dbReference type="NCBI Taxonomy" id="4533"/>
    <lineage>
        <taxon>Eukaryota</taxon>
        <taxon>Viridiplantae</taxon>
        <taxon>Streptophyta</taxon>
        <taxon>Embryophyta</taxon>
        <taxon>Tracheophyta</taxon>
        <taxon>Spermatophyta</taxon>
        <taxon>Magnoliopsida</taxon>
        <taxon>Liliopsida</taxon>
        <taxon>Poales</taxon>
        <taxon>Poaceae</taxon>
        <taxon>BOP clade</taxon>
        <taxon>Oryzoideae</taxon>
        <taxon>Oryzeae</taxon>
        <taxon>Oryzinae</taxon>
        <taxon>Oryza</taxon>
    </lineage>
</organism>
<protein>
    <submittedName>
        <fullName evidence="3">Uncharacterized protein</fullName>
    </submittedName>
</protein>
<accession>J3LY13</accession>
<reference evidence="3" key="2">
    <citation type="submission" date="2013-04" db="UniProtKB">
        <authorList>
            <consortium name="EnsemblPlants"/>
        </authorList>
    </citation>
    <scope>IDENTIFICATION</scope>
</reference>
<dbReference type="AlphaFoldDB" id="J3LY13"/>
<feature type="chain" id="PRO_5003774374" evidence="2">
    <location>
        <begin position="26"/>
        <end position="198"/>
    </location>
</feature>
<feature type="region of interest" description="Disordered" evidence="1">
    <location>
        <begin position="170"/>
        <end position="198"/>
    </location>
</feature>
<dbReference type="PANTHER" id="PTHR47652">
    <property type="entry name" value="MITOCHONDRIAL IMPORT INNER MEMBRANE TRANSLOCASE SUBUNIT TIM44"/>
    <property type="match status" value="1"/>
</dbReference>
<evidence type="ECO:0000313" key="3">
    <source>
        <dbReference type="EnsemblPlants" id="OB04G20380.1"/>
    </source>
</evidence>
<dbReference type="eggNOG" id="KOG2886">
    <property type="taxonomic scope" value="Eukaryota"/>
</dbReference>
<feature type="compositionally biased region" description="Low complexity" evidence="1">
    <location>
        <begin position="170"/>
        <end position="192"/>
    </location>
</feature>
<reference evidence="3" key="1">
    <citation type="journal article" date="2013" name="Nat. Commun.">
        <title>Whole-genome sequencing of Oryza brachyantha reveals mechanisms underlying Oryza genome evolution.</title>
        <authorList>
            <person name="Chen J."/>
            <person name="Huang Q."/>
            <person name="Gao D."/>
            <person name="Wang J."/>
            <person name="Lang Y."/>
            <person name="Liu T."/>
            <person name="Li B."/>
            <person name="Bai Z."/>
            <person name="Luis Goicoechea J."/>
            <person name="Liang C."/>
            <person name="Chen C."/>
            <person name="Zhang W."/>
            <person name="Sun S."/>
            <person name="Liao Y."/>
            <person name="Zhang X."/>
            <person name="Yang L."/>
            <person name="Song C."/>
            <person name="Wang M."/>
            <person name="Shi J."/>
            <person name="Liu G."/>
            <person name="Liu J."/>
            <person name="Zhou H."/>
            <person name="Zhou W."/>
            <person name="Yu Q."/>
            <person name="An N."/>
            <person name="Chen Y."/>
            <person name="Cai Q."/>
            <person name="Wang B."/>
            <person name="Liu B."/>
            <person name="Min J."/>
            <person name="Huang Y."/>
            <person name="Wu H."/>
            <person name="Li Z."/>
            <person name="Zhang Y."/>
            <person name="Yin Y."/>
            <person name="Song W."/>
            <person name="Jiang J."/>
            <person name="Jackson S.A."/>
            <person name="Wing R.A."/>
            <person name="Wang J."/>
            <person name="Chen M."/>
        </authorList>
    </citation>
    <scope>NUCLEOTIDE SEQUENCE [LARGE SCALE GENOMIC DNA]</scope>
    <source>
        <strain evidence="3">cv. IRGC 101232</strain>
    </source>
</reference>
<keyword evidence="4" id="KW-1185">Reference proteome</keyword>
<feature type="signal peptide" evidence="2">
    <location>
        <begin position="1"/>
        <end position="25"/>
    </location>
</feature>
<dbReference type="Proteomes" id="UP000006038">
    <property type="component" value="Chromosome 4"/>
</dbReference>
<dbReference type="HOGENOM" id="CLU_1380011_0_0_1"/>
<evidence type="ECO:0000256" key="2">
    <source>
        <dbReference type="SAM" id="SignalP"/>
    </source>
</evidence>